<evidence type="ECO:0000313" key="3">
    <source>
        <dbReference type="EMBL" id="KAH7289464.1"/>
    </source>
</evidence>
<dbReference type="EMBL" id="CM035435">
    <property type="protein sequence ID" value="KAH7289464.1"/>
    <property type="molecule type" value="Genomic_DNA"/>
</dbReference>
<feature type="transmembrane region" description="Helical" evidence="1">
    <location>
        <begin position="24"/>
        <end position="41"/>
    </location>
</feature>
<reference evidence="3" key="1">
    <citation type="submission" date="2021-08" db="EMBL/GenBank/DDBJ databases">
        <title>WGS assembly of Ceratopteris richardii.</title>
        <authorList>
            <person name="Marchant D.B."/>
            <person name="Chen G."/>
            <person name="Jenkins J."/>
            <person name="Shu S."/>
            <person name="Leebens-Mack J."/>
            <person name="Grimwood J."/>
            <person name="Schmutz J."/>
            <person name="Soltis P."/>
            <person name="Soltis D."/>
            <person name="Chen Z.-H."/>
        </authorList>
    </citation>
    <scope>NUCLEOTIDE SEQUENCE</scope>
    <source>
        <strain evidence="3">Whitten #5841</strain>
        <tissue evidence="3">Leaf</tissue>
    </source>
</reference>
<keyword evidence="1" id="KW-0472">Membrane</keyword>
<keyword evidence="1" id="KW-0812">Transmembrane</keyword>
<comment type="caution">
    <text evidence="3">The sequence shown here is derived from an EMBL/GenBank/DDBJ whole genome shotgun (WGS) entry which is preliminary data.</text>
</comment>
<name>A0A8T2R0U9_CERRI</name>
<dbReference type="Proteomes" id="UP000825935">
    <property type="component" value="Chromosome 30"/>
</dbReference>
<feature type="transmembrane region" description="Helical" evidence="1">
    <location>
        <begin position="53"/>
        <end position="71"/>
    </location>
</feature>
<keyword evidence="4" id="KW-1185">Reference proteome</keyword>
<protein>
    <submittedName>
        <fullName evidence="3">Uncharacterized protein</fullName>
    </submittedName>
</protein>
<proteinExistence type="predicted"/>
<feature type="chain" id="PRO_5035757447" evidence="2">
    <location>
        <begin position="22"/>
        <end position="113"/>
    </location>
</feature>
<evidence type="ECO:0000256" key="2">
    <source>
        <dbReference type="SAM" id="SignalP"/>
    </source>
</evidence>
<feature type="signal peptide" evidence="2">
    <location>
        <begin position="1"/>
        <end position="21"/>
    </location>
</feature>
<keyword evidence="1" id="KW-1133">Transmembrane helix</keyword>
<organism evidence="3 4">
    <name type="scientific">Ceratopteris richardii</name>
    <name type="common">Triangle waterfern</name>
    <dbReference type="NCBI Taxonomy" id="49495"/>
    <lineage>
        <taxon>Eukaryota</taxon>
        <taxon>Viridiplantae</taxon>
        <taxon>Streptophyta</taxon>
        <taxon>Embryophyta</taxon>
        <taxon>Tracheophyta</taxon>
        <taxon>Polypodiopsida</taxon>
        <taxon>Polypodiidae</taxon>
        <taxon>Polypodiales</taxon>
        <taxon>Pteridineae</taxon>
        <taxon>Pteridaceae</taxon>
        <taxon>Parkerioideae</taxon>
        <taxon>Ceratopteris</taxon>
    </lineage>
</organism>
<gene>
    <name evidence="3" type="ORF">KP509_30G003300</name>
</gene>
<sequence>MAVAAFMSVLLILAHVGGTNLAPAIPSFCAICATVLILVYRKKLGGSVSQRSCAMWAPVIMAGLLVLPLLTGSYTVAEIMSAAIHEKRLLGHVNVICGNQMVLAQIRNGTNCC</sequence>
<dbReference type="AlphaFoldDB" id="A0A8T2R0U9"/>
<evidence type="ECO:0000313" key="4">
    <source>
        <dbReference type="Proteomes" id="UP000825935"/>
    </source>
</evidence>
<evidence type="ECO:0000256" key="1">
    <source>
        <dbReference type="SAM" id="Phobius"/>
    </source>
</evidence>
<keyword evidence="2" id="KW-0732">Signal</keyword>
<accession>A0A8T2R0U9</accession>